<proteinExistence type="predicted"/>
<gene>
    <name evidence="1" type="ORF">GCM10023335_19310</name>
</gene>
<organism evidence="1 2">
    <name type="scientific">Streptomyces siamensis</name>
    <dbReference type="NCBI Taxonomy" id="1274986"/>
    <lineage>
        <taxon>Bacteria</taxon>
        <taxon>Bacillati</taxon>
        <taxon>Actinomycetota</taxon>
        <taxon>Actinomycetes</taxon>
        <taxon>Kitasatosporales</taxon>
        <taxon>Streptomycetaceae</taxon>
        <taxon>Streptomyces</taxon>
    </lineage>
</organism>
<keyword evidence="2" id="KW-1185">Reference proteome</keyword>
<accession>A0ABP9IMY0</accession>
<dbReference type="EMBL" id="BAABKB010000003">
    <property type="protein sequence ID" value="GAA5003500.1"/>
    <property type="molecule type" value="Genomic_DNA"/>
</dbReference>
<evidence type="ECO:0000313" key="1">
    <source>
        <dbReference type="EMBL" id="GAA5003500.1"/>
    </source>
</evidence>
<evidence type="ECO:0000313" key="2">
    <source>
        <dbReference type="Proteomes" id="UP001501759"/>
    </source>
</evidence>
<protein>
    <submittedName>
        <fullName evidence="1">Uncharacterized protein</fullName>
    </submittedName>
</protein>
<reference evidence="2" key="1">
    <citation type="journal article" date="2019" name="Int. J. Syst. Evol. Microbiol.">
        <title>The Global Catalogue of Microorganisms (GCM) 10K type strain sequencing project: providing services to taxonomists for standard genome sequencing and annotation.</title>
        <authorList>
            <consortium name="The Broad Institute Genomics Platform"/>
            <consortium name="The Broad Institute Genome Sequencing Center for Infectious Disease"/>
            <person name="Wu L."/>
            <person name="Ma J."/>
        </authorList>
    </citation>
    <scope>NUCLEOTIDE SEQUENCE [LARGE SCALE GENOMIC DNA]</scope>
    <source>
        <strain evidence="2">JCM 18409</strain>
    </source>
</reference>
<comment type="caution">
    <text evidence="1">The sequence shown here is derived from an EMBL/GenBank/DDBJ whole genome shotgun (WGS) entry which is preliminary data.</text>
</comment>
<sequence>MEADMKQIPAPFKPDEPARTVPAELNRLSIEVSERLAEYLETAEDLVLAPGTRQSPLSDNPDHRVRVGVMTDGEWVWDLAWADLVRESRISPGTDFMQHVERLDFVLPEVSEERIMELCEALDIPY</sequence>
<name>A0ABP9IMY0_9ACTN</name>
<dbReference type="Proteomes" id="UP001501759">
    <property type="component" value="Unassembled WGS sequence"/>
</dbReference>